<gene>
    <name evidence="2" type="ORF">ABT276_04640</name>
</gene>
<comment type="caution">
    <text evidence="2">The sequence shown here is derived from an EMBL/GenBank/DDBJ whole genome shotgun (WGS) entry which is preliminary data.</text>
</comment>
<evidence type="ECO:0000313" key="2">
    <source>
        <dbReference type="EMBL" id="MER6612673.1"/>
    </source>
</evidence>
<evidence type="ECO:0008006" key="4">
    <source>
        <dbReference type="Google" id="ProtNLM"/>
    </source>
</evidence>
<accession>A0ABV1UPE6</accession>
<sequence length="62" mass="6882">MTAEMRAATVQRIEQASRGDATEVAERAGNGVEVPLSGYAKCLDGRQEVANRRIEDLLREYE</sequence>
<dbReference type="RefSeq" id="WP_351975059.1">
    <property type="nucleotide sequence ID" value="NZ_JBEPBX010000003.1"/>
</dbReference>
<protein>
    <recommendedName>
        <fullName evidence="4">Antitoxin VbhA domain-containing protein</fullName>
    </recommendedName>
</protein>
<evidence type="ECO:0000313" key="3">
    <source>
        <dbReference type="Proteomes" id="UP001445472"/>
    </source>
</evidence>
<feature type="region of interest" description="Disordered" evidence="1">
    <location>
        <begin position="1"/>
        <end position="24"/>
    </location>
</feature>
<name>A0ABV1UPE6_9ACTN</name>
<keyword evidence="3" id="KW-1185">Reference proteome</keyword>
<organism evidence="2 3">
    <name type="scientific">Streptomyces xantholiticus</name>
    <dbReference type="NCBI Taxonomy" id="68285"/>
    <lineage>
        <taxon>Bacteria</taxon>
        <taxon>Bacillati</taxon>
        <taxon>Actinomycetota</taxon>
        <taxon>Actinomycetes</taxon>
        <taxon>Kitasatosporales</taxon>
        <taxon>Streptomycetaceae</taxon>
        <taxon>Streptomyces</taxon>
    </lineage>
</organism>
<evidence type="ECO:0000256" key="1">
    <source>
        <dbReference type="SAM" id="MobiDB-lite"/>
    </source>
</evidence>
<feature type="compositionally biased region" description="Basic and acidic residues" evidence="1">
    <location>
        <begin position="15"/>
        <end position="24"/>
    </location>
</feature>
<dbReference type="EMBL" id="JBEPBX010000003">
    <property type="protein sequence ID" value="MER6612673.1"/>
    <property type="molecule type" value="Genomic_DNA"/>
</dbReference>
<dbReference type="Proteomes" id="UP001445472">
    <property type="component" value="Unassembled WGS sequence"/>
</dbReference>
<proteinExistence type="predicted"/>
<reference evidence="2 3" key="1">
    <citation type="submission" date="2024-06" db="EMBL/GenBank/DDBJ databases">
        <title>The Natural Products Discovery Center: Release of the First 8490 Sequenced Strains for Exploring Actinobacteria Biosynthetic Diversity.</title>
        <authorList>
            <person name="Kalkreuter E."/>
            <person name="Kautsar S.A."/>
            <person name="Yang D."/>
            <person name="Bader C.D."/>
            <person name="Teijaro C.N."/>
            <person name="Fluegel L."/>
            <person name="Davis C.M."/>
            <person name="Simpson J.R."/>
            <person name="Lauterbach L."/>
            <person name="Steele A.D."/>
            <person name="Gui C."/>
            <person name="Meng S."/>
            <person name="Li G."/>
            <person name="Viehrig K."/>
            <person name="Ye F."/>
            <person name="Su P."/>
            <person name="Kiefer A.F."/>
            <person name="Nichols A."/>
            <person name="Cepeda A.J."/>
            <person name="Yan W."/>
            <person name="Fan B."/>
            <person name="Jiang Y."/>
            <person name="Adhikari A."/>
            <person name="Zheng C.-J."/>
            <person name="Schuster L."/>
            <person name="Cowan T.M."/>
            <person name="Smanski M.J."/>
            <person name="Chevrette M.G."/>
            <person name="De Carvalho L.P.S."/>
            <person name="Shen B."/>
        </authorList>
    </citation>
    <scope>NUCLEOTIDE SEQUENCE [LARGE SCALE GENOMIC DNA]</scope>
    <source>
        <strain evidence="2 3">NPDC000837</strain>
    </source>
</reference>